<dbReference type="SUPFAM" id="SSF53822">
    <property type="entry name" value="Periplasmic binding protein-like I"/>
    <property type="match status" value="1"/>
</dbReference>
<feature type="domain" description="Periplasmic binding protein" evidence="5">
    <location>
        <begin position="27"/>
        <end position="311"/>
    </location>
</feature>
<dbReference type="KEGG" id="vaq:FIV01_07210"/>
<dbReference type="GO" id="GO:0030246">
    <property type="term" value="F:carbohydrate binding"/>
    <property type="evidence" value="ECO:0007669"/>
    <property type="project" value="TreeGrafter"/>
</dbReference>
<keyword evidence="7" id="KW-1185">Reference proteome</keyword>
<feature type="chain" id="PRO_5024967986" description="Autoinducer 2-binding periplasmic protein LuxP" evidence="4">
    <location>
        <begin position="23"/>
        <end position="335"/>
    </location>
</feature>
<dbReference type="PANTHER" id="PTHR30036:SF7">
    <property type="entry name" value="ABC TRANSPORTER PERIPLASMIC-BINDING PROTEIN YPHF"/>
    <property type="match status" value="1"/>
</dbReference>
<reference evidence="6 7" key="1">
    <citation type="submission" date="2019-10" db="EMBL/GenBank/DDBJ databases">
        <title>Complete genome sequence of Vibrio sp. strain THAF100, isolated from non-filtered water from the water column of tank 6 of a marine aquarium containing stony-coral fragments. Water maintained at 26 degree C.</title>
        <authorList>
            <person name="Ruckert C."/>
            <person name="Franco A."/>
            <person name="Kalinowski J."/>
            <person name="Glaeser S."/>
        </authorList>
    </citation>
    <scope>NUCLEOTIDE SEQUENCE [LARGE SCALE GENOMIC DNA]</scope>
    <source>
        <strain evidence="6 7">THAF100</strain>
    </source>
</reference>
<dbReference type="Proteomes" id="UP000326936">
    <property type="component" value="Chromosome"/>
</dbReference>
<evidence type="ECO:0000256" key="3">
    <source>
        <dbReference type="ARBA" id="ARBA00022181"/>
    </source>
</evidence>
<dbReference type="EMBL" id="CP045350">
    <property type="protein sequence ID" value="QFT26212.1"/>
    <property type="molecule type" value="Genomic_DNA"/>
</dbReference>
<evidence type="ECO:0000313" key="6">
    <source>
        <dbReference type="EMBL" id="QFT26212.1"/>
    </source>
</evidence>
<keyword evidence="4" id="KW-0732">Signal</keyword>
<comment type="subcellular location">
    <subcellularLocation>
        <location evidence="1">Periplasm</location>
    </subcellularLocation>
</comment>
<feature type="signal peptide" evidence="4">
    <location>
        <begin position="1"/>
        <end position="22"/>
    </location>
</feature>
<dbReference type="RefSeq" id="WP_152430390.1">
    <property type="nucleotide sequence ID" value="NZ_CBCSDK010000002.1"/>
</dbReference>
<dbReference type="OrthoDB" id="3189720at2"/>
<comment type="similarity">
    <text evidence="2">Belongs to the bacterial solute-binding protein 2 family.</text>
</comment>
<protein>
    <recommendedName>
        <fullName evidence="3">Autoinducer 2-binding periplasmic protein LuxP</fullName>
    </recommendedName>
</protein>
<name>A0A5P9CL05_9VIBR</name>
<dbReference type="InterPro" id="IPR028082">
    <property type="entry name" value="Peripla_BP_I"/>
</dbReference>
<organism evidence="6 7">
    <name type="scientific">Vibrio aquimaris</name>
    <dbReference type="NCBI Taxonomy" id="2587862"/>
    <lineage>
        <taxon>Bacteria</taxon>
        <taxon>Pseudomonadati</taxon>
        <taxon>Pseudomonadota</taxon>
        <taxon>Gammaproteobacteria</taxon>
        <taxon>Vibrionales</taxon>
        <taxon>Vibrionaceae</taxon>
        <taxon>Vibrio</taxon>
    </lineage>
</organism>
<evidence type="ECO:0000256" key="4">
    <source>
        <dbReference type="SAM" id="SignalP"/>
    </source>
</evidence>
<sequence precursor="true">MLGMKFAVVLCLSLFMVKAVGAKQYKFAVVPKEENNPFFQASREGCEAAAKELGNVECIFRGPKGVDVRKQDKIITELVAEGVDGIAIAVAQSAFILDNSMKKALSAGIPIVTYDSDFETEAVTRNPNLRAAYIGTNDFELGKALGEALKAEMPNGGNVIVQSGRSDSPNLNLRVMGVRSALSGREYEHSPGKRLMGDGGWTEPTKPLYNFGSFEQALEDLKNVLNSYKQRDIHAVVAVGGWSQFLTNYRNVVEPYKQAISDKEIIIITADTADEQLVYLKDGLAHANVGQNPFEMGRQTILTLYKLATKKPVEEIRYIPMTYCTQKNYQTCTKN</sequence>
<dbReference type="InterPro" id="IPR025997">
    <property type="entry name" value="SBP_2_dom"/>
</dbReference>
<dbReference type="AlphaFoldDB" id="A0A5P9CL05"/>
<dbReference type="Gene3D" id="3.40.50.2300">
    <property type="match status" value="2"/>
</dbReference>
<dbReference type="PANTHER" id="PTHR30036">
    <property type="entry name" value="D-XYLOSE-BINDING PERIPLASMIC PROTEIN"/>
    <property type="match status" value="1"/>
</dbReference>
<gene>
    <name evidence="6" type="primary">lsrB</name>
    <name evidence="6" type="ORF">FIV01_07210</name>
</gene>
<evidence type="ECO:0000256" key="1">
    <source>
        <dbReference type="ARBA" id="ARBA00004418"/>
    </source>
</evidence>
<evidence type="ECO:0000256" key="2">
    <source>
        <dbReference type="ARBA" id="ARBA00007639"/>
    </source>
</evidence>
<evidence type="ECO:0000259" key="5">
    <source>
        <dbReference type="Pfam" id="PF13407"/>
    </source>
</evidence>
<dbReference type="InterPro" id="IPR050555">
    <property type="entry name" value="Bact_Solute-Bind_Prot2"/>
</dbReference>
<dbReference type="Pfam" id="PF13407">
    <property type="entry name" value="Peripla_BP_4"/>
    <property type="match status" value="1"/>
</dbReference>
<dbReference type="GO" id="GO:0030288">
    <property type="term" value="C:outer membrane-bounded periplasmic space"/>
    <property type="evidence" value="ECO:0007669"/>
    <property type="project" value="TreeGrafter"/>
</dbReference>
<accession>A0A5P9CL05</accession>
<dbReference type="GO" id="GO:0055085">
    <property type="term" value="P:transmembrane transport"/>
    <property type="evidence" value="ECO:0007669"/>
    <property type="project" value="UniProtKB-ARBA"/>
</dbReference>
<evidence type="ECO:0000313" key="7">
    <source>
        <dbReference type="Proteomes" id="UP000326936"/>
    </source>
</evidence>
<proteinExistence type="inferred from homology"/>